<dbReference type="OMA" id="DMHVSGI"/>
<evidence type="ECO:0000259" key="14">
    <source>
        <dbReference type="Pfam" id="PF16114"/>
    </source>
</evidence>
<dbReference type="GO" id="GO:0003878">
    <property type="term" value="F:ATP citrate synthase activity"/>
    <property type="evidence" value="ECO:0007669"/>
    <property type="project" value="UniProtKB-EC"/>
</dbReference>
<keyword evidence="6" id="KW-0444">Lipid biosynthesis</keyword>
<keyword evidence="17" id="KW-1185">Reference proteome</keyword>
<evidence type="ECO:0000256" key="10">
    <source>
        <dbReference type="ARBA" id="ARBA00022840"/>
    </source>
</evidence>
<evidence type="ECO:0000256" key="5">
    <source>
        <dbReference type="ARBA" id="ARBA00022490"/>
    </source>
</evidence>
<accession>A0A151Z2H9</accession>
<evidence type="ECO:0000256" key="6">
    <source>
        <dbReference type="ARBA" id="ARBA00022516"/>
    </source>
</evidence>
<dbReference type="OrthoDB" id="3261737at2759"/>
<name>A0A151Z2H9_TIELA</name>
<feature type="domain" description="ATP-citrate synthase ATP-grasp" evidence="15">
    <location>
        <begin position="2"/>
        <end position="233"/>
    </location>
</feature>
<dbReference type="GO" id="GO:0005524">
    <property type="term" value="F:ATP binding"/>
    <property type="evidence" value="ECO:0007669"/>
    <property type="project" value="UniProtKB-KW"/>
</dbReference>
<protein>
    <recommendedName>
        <fullName evidence="4">ATP citrate synthase</fullName>
        <ecNumber evidence="4">2.3.3.8</ecNumber>
    </recommendedName>
</protein>
<dbReference type="GO" id="GO:0004775">
    <property type="term" value="F:succinate-CoA ligase (ADP-forming) activity"/>
    <property type="evidence" value="ECO:0007669"/>
    <property type="project" value="TreeGrafter"/>
</dbReference>
<keyword evidence="12" id="KW-0012">Acyltransferase</keyword>
<evidence type="ECO:0000256" key="4">
    <source>
        <dbReference type="ARBA" id="ARBA00012639"/>
    </source>
</evidence>
<dbReference type="SUPFAM" id="SSF52210">
    <property type="entry name" value="Succinyl-CoA synthetase domains"/>
    <property type="match status" value="1"/>
</dbReference>
<evidence type="ECO:0000256" key="7">
    <source>
        <dbReference type="ARBA" id="ARBA00022553"/>
    </source>
</evidence>
<evidence type="ECO:0000256" key="13">
    <source>
        <dbReference type="ARBA" id="ARBA00047593"/>
    </source>
</evidence>
<dbReference type="GO" id="GO:0006104">
    <property type="term" value="P:succinyl-CoA metabolic process"/>
    <property type="evidence" value="ECO:0007669"/>
    <property type="project" value="TreeGrafter"/>
</dbReference>
<dbReference type="GO" id="GO:0042709">
    <property type="term" value="C:succinate-CoA ligase complex"/>
    <property type="evidence" value="ECO:0007669"/>
    <property type="project" value="TreeGrafter"/>
</dbReference>
<evidence type="ECO:0000256" key="1">
    <source>
        <dbReference type="ARBA" id="ARBA00004496"/>
    </source>
</evidence>
<dbReference type="Gene3D" id="3.40.50.261">
    <property type="entry name" value="Succinyl-CoA synthetase domains"/>
    <property type="match status" value="1"/>
</dbReference>
<evidence type="ECO:0000313" key="17">
    <source>
        <dbReference type="Proteomes" id="UP000076078"/>
    </source>
</evidence>
<keyword evidence="10" id="KW-0067">ATP-binding</keyword>
<dbReference type="FunFam" id="3.40.50.261:FF:000004">
    <property type="entry name" value="ATP-citrate synthase subunit"/>
    <property type="match status" value="1"/>
</dbReference>
<reference evidence="16 17" key="1">
    <citation type="submission" date="2015-12" db="EMBL/GenBank/DDBJ databases">
        <title>Dictyostelia acquired genes for synthesis and detection of signals that induce cell-type specialization by lateral gene transfer from prokaryotes.</title>
        <authorList>
            <person name="Gloeckner G."/>
            <person name="Schaap P."/>
        </authorList>
    </citation>
    <scope>NUCLEOTIDE SEQUENCE [LARGE SCALE GENOMIC DNA]</scope>
    <source>
        <strain evidence="16 17">TK</strain>
    </source>
</reference>
<keyword evidence="11" id="KW-0443">Lipid metabolism</keyword>
<keyword evidence="7" id="KW-0597">Phosphoprotein</keyword>
<comment type="caution">
    <text evidence="16">The sequence shown here is derived from an EMBL/GenBank/DDBJ whole genome shotgun (WGS) entry which is preliminary data.</text>
</comment>
<dbReference type="GO" id="GO:0006099">
    <property type="term" value="P:tricarboxylic acid cycle"/>
    <property type="evidence" value="ECO:0007669"/>
    <property type="project" value="TreeGrafter"/>
</dbReference>
<dbReference type="Pfam" id="PF24948">
    <property type="entry name" value="Citrate_synth_N"/>
    <property type="match status" value="1"/>
</dbReference>
<comment type="catalytic activity">
    <reaction evidence="13">
        <text>oxaloacetate + acetyl-CoA + ADP + phosphate = citrate + ATP + CoA</text>
        <dbReference type="Rhea" id="RHEA:21160"/>
        <dbReference type="ChEBI" id="CHEBI:16452"/>
        <dbReference type="ChEBI" id="CHEBI:16947"/>
        <dbReference type="ChEBI" id="CHEBI:30616"/>
        <dbReference type="ChEBI" id="CHEBI:43474"/>
        <dbReference type="ChEBI" id="CHEBI:57287"/>
        <dbReference type="ChEBI" id="CHEBI:57288"/>
        <dbReference type="ChEBI" id="CHEBI:456216"/>
        <dbReference type="EC" id="2.3.3.8"/>
    </reaction>
</comment>
<dbReference type="STRING" id="361077.A0A151Z2H9"/>
<evidence type="ECO:0000313" key="16">
    <source>
        <dbReference type="EMBL" id="KYQ88147.1"/>
    </source>
</evidence>
<gene>
    <name evidence="16" type="ORF">DLAC_11397</name>
</gene>
<organism evidence="16 17">
    <name type="scientific">Tieghemostelium lacteum</name>
    <name type="common">Slime mold</name>
    <name type="synonym">Dictyostelium lacteum</name>
    <dbReference type="NCBI Taxonomy" id="361077"/>
    <lineage>
        <taxon>Eukaryota</taxon>
        <taxon>Amoebozoa</taxon>
        <taxon>Evosea</taxon>
        <taxon>Eumycetozoa</taxon>
        <taxon>Dictyostelia</taxon>
        <taxon>Dictyosteliales</taxon>
        <taxon>Raperosteliaceae</taxon>
        <taxon>Tieghemostelium</taxon>
    </lineage>
</organism>
<dbReference type="PANTHER" id="PTHR11815:SF10">
    <property type="entry name" value="SUCCINATE--COA LIGASE [GDP-FORMING] SUBUNIT BETA, MITOCHONDRIAL"/>
    <property type="match status" value="1"/>
</dbReference>
<proteinExistence type="inferred from homology"/>
<dbReference type="EC" id="2.3.3.8" evidence="4"/>
<evidence type="ECO:0000256" key="2">
    <source>
        <dbReference type="ARBA" id="ARBA00005899"/>
    </source>
</evidence>
<dbReference type="InterPro" id="IPR056749">
    <property type="entry name" value="Citrate_synth_N"/>
</dbReference>
<keyword evidence="9" id="KW-0547">Nucleotide-binding</keyword>
<evidence type="ECO:0000256" key="3">
    <source>
        <dbReference type="ARBA" id="ARBA00010719"/>
    </source>
</evidence>
<dbReference type="PANTHER" id="PTHR11815">
    <property type="entry name" value="SUCCINYL-COA SYNTHETASE BETA CHAIN"/>
    <property type="match status" value="1"/>
</dbReference>
<dbReference type="AlphaFoldDB" id="A0A151Z2H9"/>
<keyword evidence="5" id="KW-0963">Cytoplasm</keyword>
<dbReference type="EMBL" id="LODT01000053">
    <property type="protein sequence ID" value="KYQ88147.1"/>
    <property type="molecule type" value="Genomic_DNA"/>
</dbReference>
<evidence type="ECO:0000256" key="12">
    <source>
        <dbReference type="ARBA" id="ARBA00023315"/>
    </source>
</evidence>
<dbReference type="Gene3D" id="3.30.470.110">
    <property type="match status" value="1"/>
</dbReference>
<comment type="similarity">
    <text evidence="3">In the N-terminal section; belongs to the succinate/malate CoA ligase beta subunit family.</text>
</comment>
<dbReference type="InterPro" id="IPR016102">
    <property type="entry name" value="Succinyl-CoA_synth-like"/>
</dbReference>
<dbReference type="GO" id="GO:0006629">
    <property type="term" value="P:lipid metabolic process"/>
    <property type="evidence" value="ECO:0007669"/>
    <property type="project" value="UniProtKB-KW"/>
</dbReference>
<dbReference type="SUPFAM" id="SSF56059">
    <property type="entry name" value="Glutathione synthetase ATP-binding domain-like"/>
    <property type="match status" value="1"/>
</dbReference>
<sequence>MARKKLREYSTKSIIKNNFPTIIGNGKTIGIKMIQVCNNSPTLMEQSKNHIWLAHNKLVVKPDMLFGKRGKNNLVLLNANLEEADKFIKERIGKKVTIDGKEGAVTHFIVEPFIQHSVEYYLSIVAQRHCNRLSFSSKGGIEIEENWELVQYVDIPYGENIDHINLHQLVDSSIVNRESVIEFLKNIYKIFCELSFHFLEMNPFTLDFEGRPLPLDCRGEIDECGQFKVGNKWNVDDEPIHFPQPFGRDLYPEETFVNEIDEKTGASLKLTILNPRGRIWAMVAGGGASVIYADTVADMGYGHELGNYGEYSGDPNEEDTYKYACTLLGLATRNPDSTKPRALLIGGGIANFTDVAATFKGIIHAIKDYQQDILRSNLHLFVRRGGPNYQSALQHMREIGNKLSIPIQVYGPEVSMTSIVQLAINHINSSNNIINNSSSSTTTNGIHCH</sequence>
<evidence type="ECO:0000256" key="8">
    <source>
        <dbReference type="ARBA" id="ARBA00022679"/>
    </source>
</evidence>
<evidence type="ECO:0000259" key="15">
    <source>
        <dbReference type="Pfam" id="PF24948"/>
    </source>
</evidence>
<dbReference type="Proteomes" id="UP000076078">
    <property type="component" value="Unassembled WGS sequence"/>
</dbReference>
<feature type="domain" description="ATP-citrate synthase citrate-binding" evidence="14">
    <location>
        <begin position="248"/>
        <end position="425"/>
    </location>
</feature>
<dbReference type="InterPro" id="IPR032263">
    <property type="entry name" value="Citrate-bd"/>
</dbReference>
<evidence type="ECO:0000256" key="9">
    <source>
        <dbReference type="ARBA" id="ARBA00022741"/>
    </source>
</evidence>
<comment type="subcellular location">
    <subcellularLocation>
        <location evidence="1">Cytoplasm</location>
    </subcellularLocation>
</comment>
<keyword evidence="8" id="KW-0808">Transferase</keyword>
<dbReference type="InParanoid" id="A0A151Z2H9"/>
<dbReference type="Pfam" id="PF16114">
    <property type="entry name" value="Citrate_bind"/>
    <property type="match status" value="1"/>
</dbReference>
<dbReference type="FunCoup" id="A0A151Z2H9">
    <property type="interactions" value="80"/>
</dbReference>
<evidence type="ECO:0000256" key="11">
    <source>
        <dbReference type="ARBA" id="ARBA00023098"/>
    </source>
</evidence>
<comment type="similarity">
    <text evidence="2">In the C-terminal section; belongs to the succinate/malate CoA ligase alpha subunit family.</text>
</comment>